<dbReference type="FunFam" id="1.20.1250.20:FF:000319">
    <property type="entry name" value="MFS transporter, putative"/>
    <property type="match status" value="1"/>
</dbReference>
<dbReference type="InterPro" id="IPR011701">
    <property type="entry name" value="MFS"/>
</dbReference>
<keyword evidence="8" id="KW-1185">Reference proteome</keyword>
<dbReference type="Pfam" id="PF07690">
    <property type="entry name" value="MFS_1"/>
    <property type="match status" value="1"/>
</dbReference>
<feature type="transmembrane region" description="Helical" evidence="6">
    <location>
        <begin position="185"/>
        <end position="206"/>
    </location>
</feature>
<gene>
    <name evidence="7" type="ORF">K458DRAFT_488076</name>
</gene>
<sequence length="536" mass="59042">MADITDVGDDVPGTVHLVDLLGTMIARHAEGGQKDIVLVPAPSSDPDDPLNWSPSRKALSTVCMCVYTLMVGIASAAIYSVLVPISQETGLTLNDLNQGTGYMFLFFGWGCLIWQPLALQYGKRPIYLLSILATLATQIWAPHTKTNGQWIANKIVQGFVGSPIESLCEISVTDIYFTHERGRYLGLYGLLLAGSNFFAPIIAGFIADAQGWQWVLYWCAIFCGIGFVFLFFFMEETNFVRHQTGTPHEPQTPIETSDAEKASSIEMPRELSLSHSFKRKTYFDKIKLFQASDLQKPNELKGMMTRPLIFATFPVIFYAGFSYGSNLVWFNVLNATASLILGETYGFSASMVGVAYVSPLIGVALGAAYTGWVGDYFIISKARKNNGIMESEHRLWLFLPSFLLIPFGLILWGVGAAHHVHWFGPVFAMGVIAMTNTLGLQLSIAYCIDSYRALSGEAIITVILVRNTMSFAIGYGITPWVTDMGLQNCFVTAAFVGLAQVCSIFLMIRYGKGLREKSVGKYGRYVTVMAKSGMVH</sequence>
<dbReference type="AlphaFoldDB" id="A0A6G1IYW6"/>
<dbReference type="PANTHER" id="PTHR23502">
    <property type="entry name" value="MAJOR FACILITATOR SUPERFAMILY"/>
    <property type="match status" value="1"/>
</dbReference>
<feature type="transmembrane region" description="Helical" evidence="6">
    <location>
        <begin position="212"/>
        <end position="233"/>
    </location>
</feature>
<evidence type="ECO:0000256" key="5">
    <source>
        <dbReference type="SAM" id="MobiDB-lite"/>
    </source>
</evidence>
<feature type="transmembrane region" description="Helical" evidence="6">
    <location>
        <begin position="58"/>
        <end position="82"/>
    </location>
</feature>
<feature type="transmembrane region" description="Helical" evidence="6">
    <location>
        <begin position="426"/>
        <end position="446"/>
    </location>
</feature>
<evidence type="ECO:0000256" key="3">
    <source>
        <dbReference type="ARBA" id="ARBA00022989"/>
    </source>
</evidence>
<proteinExistence type="predicted"/>
<dbReference type="Gene3D" id="1.20.1250.20">
    <property type="entry name" value="MFS general substrate transporter like domains"/>
    <property type="match status" value="1"/>
</dbReference>
<evidence type="ECO:0000256" key="2">
    <source>
        <dbReference type="ARBA" id="ARBA00022692"/>
    </source>
</evidence>
<evidence type="ECO:0000256" key="4">
    <source>
        <dbReference type="ARBA" id="ARBA00023136"/>
    </source>
</evidence>
<evidence type="ECO:0000313" key="8">
    <source>
        <dbReference type="Proteomes" id="UP000799291"/>
    </source>
</evidence>
<accession>A0A6G1IYW6</accession>
<feature type="transmembrane region" description="Helical" evidence="6">
    <location>
        <begin position="350"/>
        <end position="374"/>
    </location>
</feature>
<dbReference type="PANTHER" id="PTHR23502:SF30">
    <property type="entry name" value="TRANSPORTER, PUTATIVE (AFU_ORTHOLOGUE AFUA_8G04702)-RELATED"/>
    <property type="match status" value="1"/>
</dbReference>
<dbReference type="GO" id="GO:0022857">
    <property type="term" value="F:transmembrane transporter activity"/>
    <property type="evidence" value="ECO:0007669"/>
    <property type="project" value="InterPro"/>
</dbReference>
<protein>
    <submittedName>
        <fullName evidence="7">Serine/threonine kinase 16</fullName>
    </submittedName>
</protein>
<feature type="transmembrane region" description="Helical" evidence="6">
    <location>
        <begin position="308"/>
        <end position="330"/>
    </location>
</feature>
<keyword evidence="4 6" id="KW-0472">Membrane</keyword>
<dbReference type="Proteomes" id="UP000799291">
    <property type="component" value="Unassembled WGS sequence"/>
</dbReference>
<dbReference type="GO" id="GO:0005886">
    <property type="term" value="C:plasma membrane"/>
    <property type="evidence" value="ECO:0007669"/>
    <property type="project" value="TreeGrafter"/>
</dbReference>
<feature type="transmembrane region" description="Helical" evidence="6">
    <location>
        <begin position="490"/>
        <end position="508"/>
    </location>
</feature>
<comment type="subcellular location">
    <subcellularLocation>
        <location evidence="1">Membrane</location>
        <topology evidence="1">Multi-pass membrane protein</topology>
    </subcellularLocation>
</comment>
<keyword evidence="2 6" id="KW-0812">Transmembrane</keyword>
<dbReference type="GO" id="GO:0016301">
    <property type="term" value="F:kinase activity"/>
    <property type="evidence" value="ECO:0007669"/>
    <property type="project" value="UniProtKB-KW"/>
</dbReference>
<keyword evidence="7" id="KW-0808">Transferase</keyword>
<organism evidence="7 8">
    <name type="scientific">Lentithecium fluviatile CBS 122367</name>
    <dbReference type="NCBI Taxonomy" id="1168545"/>
    <lineage>
        <taxon>Eukaryota</taxon>
        <taxon>Fungi</taxon>
        <taxon>Dikarya</taxon>
        <taxon>Ascomycota</taxon>
        <taxon>Pezizomycotina</taxon>
        <taxon>Dothideomycetes</taxon>
        <taxon>Pleosporomycetidae</taxon>
        <taxon>Pleosporales</taxon>
        <taxon>Massarineae</taxon>
        <taxon>Lentitheciaceae</taxon>
        <taxon>Lentithecium</taxon>
    </lineage>
</organism>
<reference evidence="7" key="1">
    <citation type="journal article" date="2020" name="Stud. Mycol.">
        <title>101 Dothideomycetes genomes: a test case for predicting lifestyles and emergence of pathogens.</title>
        <authorList>
            <person name="Haridas S."/>
            <person name="Albert R."/>
            <person name="Binder M."/>
            <person name="Bloem J."/>
            <person name="Labutti K."/>
            <person name="Salamov A."/>
            <person name="Andreopoulos B."/>
            <person name="Baker S."/>
            <person name="Barry K."/>
            <person name="Bills G."/>
            <person name="Bluhm B."/>
            <person name="Cannon C."/>
            <person name="Castanera R."/>
            <person name="Culley D."/>
            <person name="Daum C."/>
            <person name="Ezra D."/>
            <person name="Gonzalez J."/>
            <person name="Henrissat B."/>
            <person name="Kuo A."/>
            <person name="Liang C."/>
            <person name="Lipzen A."/>
            <person name="Lutzoni F."/>
            <person name="Magnuson J."/>
            <person name="Mondo S."/>
            <person name="Nolan M."/>
            <person name="Ohm R."/>
            <person name="Pangilinan J."/>
            <person name="Park H.-J."/>
            <person name="Ramirez L."/>
            <person name="Alfaro M."/>
            <person name="Sun H."/>
            <person name="Tritt A."/>
            <person name="Yoshinaga Y."/>
            <person name="Zwiers L.-H."/>
            <person name="Turgeon B."/>
            <person name="Goodwin S."/>
            <person name="Spatafora J."/>
            <person name="Crous P."/>
            <person name="Grigoriev I."/>
        </authorList>
    </citation>
    <scope>NUCLEOTIDE SEQUENCE</scope>
    <source>
        <strain evidence="7">CBS 122367</strain>
    </source>
</reference>
<keyword evidence="7" id="KW-0418">Kinase</keyword>
<dbReference type="SUPFAM" id="SSF103473">
    <property type="entry name" value="MFS general substrate transporter"/>
    <property type="match status" value="1"/>
</dbReference>
<name>A0A6G1IYW6_9PLEO</name>
<feature type="transmembrane region" description="Helical" evidence="6">
    <location>
        <begin position="458"/>
        <end position="478"/>
    </location>
</feature>
<evidence type="ECO:0000256" key="1">
    <source>
        <dbReference type="ARBA" id="ARBA00004141"/>
    </source>
</evidence>
<evidence type="ECO:0000256" key="6">
    <source>
        <dbReference type="SAM" id="Phobius"/>
    </source>
</evidence>
<feature type="region of interest" description="Disordered" evidence="5">
    <location>
        <begin position="244"/>
        <end position="266"/>
    </location>
</feature>
<feature type="transmembrane region" description="Helical" evidence="6">
    <location>
        <begin position="395"/>
        <end position="414"/>
    </location>
</feature>
<dbReference type="EMBL" id="MU005584">
    <property type="protein sequence ID" value="KAF2683447.1"/>
    <property type="molecule type" value="Genomic_DNA"/>
</dbReference>
<dbReference type="InterPro" id="IPR036259">
    <property type="entry name" value="MFS_trans_sf"/>
</dbReference>
<dbReference type="OrthoDB" id="5215911at2759"/>
<evidence type="ECO:0000313" key="7">
    <source>
        <dbReference type="EMBL" id="KAF2683447.1"/>
    </source>
</evidence>
<feature type="transmembrane region" description="Helical" evidence="6">
    <location>
        <begin position="102"/>
        <end position="119"/>
    </location>
</feature>
<keyword evidence="3 6" id="KW-1133">Transmembrane helix</keyword>